<dbReference type="Pfam" id="PF00379">
    <property type="entry name" value="Chitin_bind_4"/>
    <property type="match status" value="1"/>
</dbReference>
<evidence type="ECO:0000313" key="4">
    <source>
        <dbReference type="Proteomes" id="UP000695007"/>
    </source>
</evidence>
<evidence type="ECO:0000256" key="2">
    <source>
        <dbReference type="PROSITE-ProRule" id="PRU00497"/>
    </source>
</evidence>
<feature type="chain" id="PRO_5042512113" evidence="3">
    <location>
        <begin position="22"/>
        <end position="197"/>
    </location>
</feature>
<dbReference type="GeneID" id="105364149"/>
<protein>
    <submittedName>
        <fullName evidence="5">Uncharacterized protein LOC105364149</fullName>
    </submittedName>
</protein>
<organism evidence="4 5">
    <name type="scientific">Ceratosolen solmsi marchali</name>
    <dbReference type="NCBI Taxonomy" id="326594"/>
    <lineage>
        <taxon>Eukaryota</taxon>
        <taxon>Metazoa</taxon>
        <taxon>Ecdysozoa</taxon>
        <taxon>Arthropoda</taxon>
        <taxon>Hexapoda</taxon>
        <taxon>Insecta</taxon>
        <taxon>Pterygota</taxon>
        <taxon>Neoptera</taxon>
        <taxon>Endopterygota</taxon>
        <taxon>Hymenoptera</taxon>
        <taxon>Apocrita</taxon>
        <taxon>Proctotrupomorpha</taxon>
        <taxon>Chalcidoidea</taxon>
        <taxon>Agaonidae</taxon>
        <taxon>Agaoninae</taxon>
        <taxon>Ceratosolen</taxon>
    </lineage>
</organism>
<dbReference type="AlphaFoldDB" id="A0AAJ6YLJ4"/>
<dbReference type="PROSITE" id="PS51155">
    <property type="entry name" value="CHIT_BIND_RR_2"/>
    <property type="match status" value="1"/>
</dbReference>
<name>A0AAJ6YLJ4_9HYME</name>
<feature type="signal peptide" evidence="3">
    <location>
        <begin position="1"/>
        <end position="21"/>
    </location>
</feature>
<dbReference type="RefSeq" id="XP_011500314.1">
    <property type="nucleotide sequence ID" value="XM_011502012.1"/>
</dbReference>
<dbReference type="PANTHER" id="PTHR12236">
    <property type="entry name" value="STRUCTURAL CONTITUENT OF CUTICLE"/>
    <property type="match status" value="1"/>
</dbReference>
<gene>
    <name evidence="5" type="primary">LOC105364149</name>
</gene>
<dbReference type="PROSITE" id="PS00233">
    <property type="entry name" value="CHIT_BIND_RR_1"/>
    <property type="match status" value="1"/>
</dbReference>
<keyword evidence="1 2" id="KW-0193">Cuticle</keyword>
<dbReference type="PRINTS" id="PR00947">
    <property type="entry name" value="CUTICLE"/>
</dbReference>
<dbReference type="GO" id="GO:0005615">
    <property type="term" value="C:extracellular space"/>
    <property type="evidence" value="ECO:0007669"/>
    <property type="project" value="TreeGrafter"/>
</dbReference>
<dbReference type="Proteomes" id="UP000695007">
    <property type="component" value="Unplaced"/>
</dbReference>
<proteinExistence type="predicted"/>
<dbReference type="GO" id="GO:0042302">
    <property type="term" value="F:structural constituent of cuticle"/>
    <property type="evidence" value="ECO:0007669"/>
    <property type="project" value="UniProtKB-UniRule"/>
</dbReference>
<dbReference type="InterPro" id="IPR000618">
    <property type="entry name" value="Insect_cuticle"/>
</dbReference>
<keyword evidence="3" id="KW-0732">Signal</keyword>
<dbReference type="PANTHER" id="PTHR12236:SF75">
    <property type="entry name" value="CUTICULAR PROTEIN 62BB, ISOFORM A"/>
    <property type="match status" value="1"/>
</dbReference>
<sequence>MMSKSLVLIFVFLNIMCHKIAMPFSTFKHSNSKSLYDKSFSENFHDVIALYAQGTNPKYIKQSAQRYENSYNVAATQVPKVIRKPNSSAAIQHELLNKDSENAIYVKYSYNYGVVDGNTGDSKAAWEERDGNTVRGEYSVLEADGSIRIVTYTADDLHGFNAVVRRIKPSRLASRPMAVQTFELASPYKRPRHKSFR</sequence>
<dbReference type="InterPro" id="IPR051217">
    <property type="entry name" value="Insect_Cuticle_Struc_Prot"/>
</dbReference>
<reference evidence="5" key="1">
    <citation type="submission" date="2025-08" db="UniProtKB">
        <authorList>
            <consortium name="RefSeq"/>
        </authorList>
    </citation>
    <scope>IDENTIFICATION</scope>
</reference>
<dbReference type="KEGG" id="csol:105364149"/>
<evidence type="ECO:0000256" key="3">
    <source>
        <dbReference type="SAM" id="SignalP"/>
    </source>
</evidence>
<dbReference type="GO" id="GO:0031012">
    <property type="term" value="C:extracellular matrix"/>
    <property type="evidence" value="ECO:0007669"/>
    <property type="project" value="TreeGrafter"/>
</dbReference>
<dbReference type="InterPro" id="IPR031311">
    <property type="entry name" value="CHIT_BIND_RR_consensus"/>
</dbReference>
<accession>A0AAJ6YLJ4</accession>
<evidence type="ECO:0000256" key="1">
    <source>
        <dbReference type="ARBA" id="ARBA00022460"/>
    </source>
</evidence>
<evidence type="ECO:0000313" key="5">
    <source>
        <dbReference type="RefSeq" id="XP_011500314.1"/>
    </source>
</evidence>
<keyword evidence="4" id="KW-1185">Reference proteome</keyword>